<dbReference type="Gene3D" id="3.40.50.150">
    <property type="entry name" value="Vaccinia Virus protein VP39"/>
    <property type="match status" value="1"/>
</dbReference>
<name>A0ABP8Y3N8_9MICO</name>
<evidence type="ECO:0000313" key="2">
    <source>
        <dbReference type="Proteomes" id="UP001500556"/>
    </source>
</evidence>
<comment type="caution">
    <text evidence="1">The sequence shown here is derived from an EMBL/GenBank/DDBJ whole genome shotgun (WGS) entry which is preliminary data.</text>
</comment>
<reference evidence="2" key="1">
    <citation type="journal article" date="2019" name="Int. J. Syst. Evol. Microbiol.">
        <title>The Global Catalogue of Microorganisms (GCM) 10K type strain sequencing project: providing services to taxonomists for standard genome sequencing and annotation.</title>
        <authorList>
            <consortium name="The Broad Institute Genomics Platform"/>
            <consortium name="The Broad Institute Genome Sequencing Center for Infectious Disease"/>
            <person name="Wu L."/>
            <person name="Ma J."/>
        </authorList>
    </citation>
    <scope>NUCLEOTIDE SEQUENCE [LARGE SCALE GENOMIC DNA]</scope>
    <source>
        <strain evidence="2">JCM 18961</strain>
    </source>
</reference>
<evidence type="ECO:0008006" key="3">
    <source>
        <dbReference type="Google" id="ProtNLM"/>
    </source>
</evidence>
<keyword evidence="2" id="KW-1185">Reference proteome</keyword>
<accession>A0ABP8Y3N8</accession>
<evidence type="ECO:0000313" key="1">
    <source>
        <dbReference type="EMBL" id="GAA4719553.1"/>
    </source>
</evidence>
<organism evidence="1 2">
    <name type="scientific">Pedococcus ginsenosidimutans</name>
    <dbReference type="NCBI Taxonomy" id="490570"/>
    <lineage>
        <taxon>Bacteria</taxon>
        <taxon>Bacillati</taxon>
        <taxon>Actinomycetota</taxon>
        <taxon>Actinomycetes</taxon>
        <taxon>Micrococcales</taxon>
        <taxon>Intrasporangiaceae</taxon>
        <taxon>Pedococcus</taxon>
    </lineage>
</organism>
<dbReference type="Proteomes" id="UP001500556">
    <property type="component" value="Unassembled WGS sequence"/>
</dbReference>
<sequence>MKSALIRLATTRPSLAVRRTLFRGSERYWDRRYAKGGNSGAGSYGAKAQWKADVVNGWVAEHRISSVVDWGCGDGNQLGLAQYERYLGLDRSPTAIRMCLERFSDDATKSFMAFDPATLSDPARWLVGDMALSMEVIFHLTEDWVFEDYMNRLFASAERYVVICSNDTTGTEAGPTEKHRQFTAWVAKNQPSWELLQQVAPPAEVDMMASLYLYGRT</sequence>
<protein>
    <recommendedName>
        <fullName evidence="3">Methyltransferase domain-containing protein</fullName>
    </recommendedName>
</protein>
<dbReference type="EMBL" id="BAABLO010000004">
    <property type="protein sequence ID" value="GAA4719553.1"/>
    <property type="molecule type" value="Genomic_DNA"/>
</dbReference>
<gene>
    <name evidence="1" type="ORF">GCM10025782_16170</name>
</gene>
<dbReference type="RefSeq" id="WP_345502375.1">
    <property type="nucleotide sequence ID" value="NZ_BAABLO010000004.1"/>
</dbReference>
<proteinExistence type="predicted"/>
<dbReference type="SUPFAM" id="SSF53335">
    <property type="entry name" value="S-adenosyl-L-methionine-dependent methyltransferases"/>
    <property type="match status" value="1"/>
</dbReference>
<dbReference type="InterPro" id="IPR029063">
    <property type="entry name" value="SAM-dependent_MTases_sf"/>
</dbReference>